<sequence>MSATQLQTLTSVNELRDGSETQSIAENAQSSESHDRPGASRWAVLSAAFGITFIAVGMPNSFGVFQEYYESRWRLADVVGYQVVLISGSVLIVGGLFAASFSTQFYQLVLSQGLAFGLTRTCPQLHMSGVARARPFGSMTVHFPPSALAARASGTSMGQALTTNHYLLTLMSL</sequence>
<feature type="transmembrane region" description="Helical" evidence="1">
    <location>
        <begin position="79"/>
        <end position="101"/>
    </location>
</feature>
<feature type="transmembrane region" description="Helical" evidence="1">
    <location>
        <begin position="42"/>
        <end position="59"/>
    </location>
</feature>
<evidence type="ECO:0000256" key="1">
    <source>
        <dbReference type="SAM" id="Phobius"/>
    </source>
</evidence>
<dbReference type="AlphaFoldDB" id="A0A0G4KQE0"/>
<name>A0A0G4KQE0_VERLO</name>
<dbReference type="EMBL" id="CVQI01002669">
    <property type="protein sequence ID" value="CRK12003.1"/>
    <property type="molecule type" value="Genomic_DNA"/>
</dbReference>
<keyword evidence="1" id="KW-1133">Transmembrane helix</keyword>
<evidence type="ECO:0000313" key="2">
    <source>
        <dbReference type="EMBL" id="CRK12003.1"/>
    </source>
</evidence>
<proteinExistence type="predicted"/>
<organism evidence="2 3">
    <name type="scientific">Verticillium longisporum</name>
    <name type="common">Verticillium dahliae var. longisporum</name>
    <dbReference type="NCBI Taxonomy" id="100787"/>
    <lineage>
        <taxon>Eukaryota</taxon>
        <taxon>Fungi</taxon>
        <taxon>Dikarya</taxon>
        <taxon>Ascomycota</taxon>
        <taxon>Pezizomycotina</taxon>
        <taxon>Sordariomycetes</taxon>
        <taxon>Hypocreomycetidae</taxon>
        <taxon>Glomerellales</taxon>
        <taxon>Plectosphaerellaceae</taxon>
        <taxon>Verticillium</taxon>
    </lineage>
</organism>
<accession>A0A0G4KQE0</accession>
<dbReference type="Proteomes" id="UP000045706">
    <property type="component" value="Unassembled WGS sequence"/>
</dbReference>
<protein>
    <recommendedName>
        <fullName evidence="4">Major facilitator superfamily (MFS) profile domain-containing protein</fullName>
    </recommendedName>
</protein>
<dbReference type="SUPFAM" id="SSF103473">
    <property type="entry name" value="MFS general substrate transporter"/>
    <property type="match status" value="1"/>
</dbReference>
<dbReference type="InterPro" id="IPR036259">
    <property type="entry name" value="MFS_trans_sf"/>
</dbReference>
<keyword evidence="1" id="KW-0812">Transmembrane</keyword>
<evidence type="ECO:0000313" key="3">
    <source>
        <dbReference type="Proteomes" id="UP000045706"/>
    </source>
</evidence>
<keyword evidence="1" id="KW-0472">Membrane</keyword>
<reference evidence="3" key="1">
    <citation type="submission" date="2015-05" db="EMBL/GenBank/DDBJ databases">
        <authorList>
            <person name="Fogelqvist Johan"/>
        </authorList>
    </citation>
    <scope>NUCLEOTIDE SEQUENCE [LARGE SCALE GENOMIC DNA]</scope>
</reference>
<evidence type="ECO:0008006" key="4">
    <source>
        <dbReference type="Google" id="ProtNLM"/>
    </source>
</evidence>
<gene>
    <name evidence="2" type="ORF">BN1723_009572</name>
</gene>